<dbReference type="RefSeq" id="WP_189011363.1">
    <property type="nucleotide sequence ID" value="NZ_BMPP01000020.1"/>
</dbReference>
<proteinExistence type="predicted"/>
<organism evidence="2 3">
    <name type="scientific">Deinococcus malanensis</name>
    <dbReference type="NCBI Taxonomy" id="1706855"/>
    <lineage>
        <taxon>Bacteria</taxon>
        <taxon>Thermotogati</taxon>
        <taxon>Deinococcota</taxon>
        <taxon>Deinococci</taxon>
        <taxon>Deinococcales</taxon>
        <taxon>Deinococcaceae</taxon>
        <taxon>Deinococcus</taxon>
    </lineage>
</organism>
<keyword evidence="3" id="KW-1185">Reference proteome</keyword>
<dbReference type="PANTHER" id="PTHR48207">
    <property type="entry name" value="SUCCINATE--HYDROXYMETHYLGLUTARATE COA-TRANSFERASE"/>
    <property type="match status" value="1"/>
</dbReference>
<dbReference type="InterPro" id="IPR023606">
    <property type="entry name" value="CoA-Trfase_III_dom_1_sf"/>
</dbReference>
<dbReference type="Proteomes" id="UP000647587">
    <property type="component" value="Unassembled WGS sequence"/>
</dbReference>
<evidence type="ECO:0000256" key="1">
    <source>
        <dbReference type="ARBA" id="ARBA00022679"/>
    </source>
</evidence>
<dbReference type="PANTHER" id="PTHR48207:SF3">
    <property type="entry name" value="SUCCINATE--HYDROXYMETHYLGLUTARATE COA-TRANSFERASE"/>
    <property type="match status" value="1"/>
</dbReference>
<dbReference type="GO" id="GO:0016740">
    <property type="term" value="F:transferase activity"/>
    <property type="evidence" value="ECO:0007669"/>
    <property type="project" value="UniProtKB-KW"/>
</dbReference>
<protein>
    <submittedName>
        <fullName evidence="2">CoA transferase</fullName>
    </submittedName>
</protein>
<dbReference type="InterPro" id="IPR003673">
    <property type="entry name" value="CoA-Trfase_fam_III"/>
</dbReference>
<accession>A0ABQ2F0X5</accession>
<comment type="caution">
    <text evidence="2">The sequence shown here is derived from an EMBL/GenBank/DDBJ whole genome shotgun (WGS) entry which is preliminary data.</text>
</comment>
<dbReference type="Pfam" id="PF02515">
    <property type="entry name" value="CoA_transf_3"/>
    <property type="match status" value="1"/>
</dbReference>
<name>A0ABQ2F0X5_9DEIO</name>
<evidence type="ECO:0000313" key="3">
    <source>
        <dbReference type="Proteomes" id="UP000647587"/>
    </source>
</evidence>
<dbReference type="InterPro" id="IPR044855">
    <property type="entry name" value="CoA-Trfase_III_dom3_sf"/>
</dbReference>
<dbReference type="InterPro" id="IPR050483">
    <property type="entry name" value="CoA-transferase_III_domain"/>
</dbReference>
<reference evidence="3" key="1">
    <citation type="journal article" date="2019" name="Int. J. Syst. Evol. Microbiol.">
        <title>The Global Catalogue of Microorganisms (GCM) 10K type strain sequencing project: providing services to taxonomists for standard genome sequencing and annotation.</title>
        <authorList>
            <consortium name="The Broad Institute Genomics Platform"/>
            <consortium name="The Broad Institute Genome Sequencing Center for Infectious Disease"/>
            <person name="Wu L."/>
            <person name="Ma J."/>
        </authorList>
    </citation>
    <scope>NUCLEOTIDE SEQUENCE [LARGE SCALE GENOMIC DNA]</scope>
    <source>
        <strain evidence="3">JCM 30331</strain>
    </source>
</reference>
<dbReference type="Gene3D" id="3.40.50.10540">
    <property type="entry name" value="Crotonobetainyl-coa:carnitine coa-transferase, domain 1"/>
    <property type="match status" value="1"/>
</dbReference>
<evidence type="ECO:0000313" key="2">
    <source>
        <dbReference type="EMBL" id="GGK39483.1"/>
    </source>
</evidence>
<dbReference type="Gene3D" id="3.30.1540.10">
    <property type="entry name" value="formyl-coa transferase, domain 3"/>
    <property type="match status" value="1"/>
</dbReference>
<dbReference type="SUPFAM" id="SSF89796">
    <property type="entry name" value="CoA-transferase family III (CaiB/BaiF)"/>
    <property type="match status" value="1"/>
</dbReference>
<sequence length="379" mass="40924">MLPLEGLRVITLEQAVAGPFCSRQLADLGADVIKIERPGEGDLARGYDGALDGVSAYFAWLNRGKRSVVLDLKSPEGVTALEALLAGADVFVHNLLPGAVERLGFGWDTVRERFPRLIWVSISGYGLSGSYAHKKAYDMLIQAEAGVVSLTGSADEPAKVGISVADIASGLYAHSSILAALLTRGRTGQGDRIEISMFEALTEWMMPPMYSLIGLGRAPGRAGLRHNMIVPYGAYRCADGQVMFAVQNEREWVKFCAGVLEQPDLASDERYATNQARLTHRQALEGTIETAFGSLTRGEVSDRLEQAGIASAQVNSVQDVVDHPQLQDRQRWTEVQTPAGSIPALLPPHNLESVSPRMGRVPALGEHTAEVLAELERAP</sequence>
<dbReference type="EMBL" id="BMPP01000020">
    <property type="protein sequence ID" value="GGK39483.1"/>
    <property type="molecule type" value="Genomic_DNA"/>
</dbReference>
<gene>
    <name evidence="2" type="ORF">GCM10008955_36600</name>
</gene>
<keyword evidence="1 2" id="KW-0808">Transferase</keyword>